<dbReference type="InterPro" id="IPR007269">
    <property type="entry name" value="ICMT_MeTrfase"/>
</dbReference>
<dbReference type="Pfam" id="PF04140">
    <property type="entry name" value="ICMT"/>
    <property type="match status" value="1"/>
</dbReference>
<dbReference type="GO" id="GO:0004671">
    <property type="term" value="F:protein C-terminal S-isoprenylcysteine carboxyl O-methyltransferase activity"/>
    <property type="evidence" value="ECO:0007669"/>
    <property type="project" value="InterPro"/>
</dbReference>
<keyword evidence="3 5" id="KW-1133">Transmembrane helix</keyword>
<evidence type="ECO:0000313" key="6">
    <source>
        <dbReference type="EMBL" id="GEO14212.1"/>
    </source>
</evidence>
<dbReference type="Gene3D" id="1.20.120.1630">
    <property type="match status" value="1"/>
</dbReference>
<evidence type="ECO:0000313" key="7">
    <source>
        <dbReference type="Proteomes" id="UP000321085"/>
    </source>
</evidence>
<organism evidence="6 7">
    <name type="scientific">Microvirga aerophila</name>
    <dbReference type="NCBI Taxonomy" id="670291"/>
    <lineage>
        <taxon>Bacteria</taxon>
        <taxon>Pseudomonadati</taxon>
        <taxon>Pseudomonadota</taxon>
        <taxon>Alphaproteobacteria</taxon>
        <taxon>Hyphomicrobiales</taxon>
        <taxon>Methylobacteriaceae</taxon>
        <taxon>Microvirga</taxon>
    </lineage>
</organism>
<evidence type="ECO:0000256" key="1">
    <source>
        <dbReference type="ARBA" id="ARBA00004141"/>
    </source>
</evidence>
<evidence type="ECO:0000256" key="2">
    <source>
        <dbReference type="ARBA" id="ARBA00022692"/>
    </source>
</evidence>
<dbReference type="Proteomes" id="UP000321085">
    <property type="component" value="Unassembled WGS sequence"/>
</dbReference>
<dbReference type="EMBL" id="BJYU01000020">
    <property type="protein sequence ID" value="GEO14212.1"/>
    <property type="molecule type" value="Genomic_DNA"/>
</dbReference>
<evidence type="ECO:0000256" key="5">
    <source>
        <dbReference type="SAM" id="Phobius"/>
    </source>
</evidence>
<protein>
    <submittedName>
        <fullName evidence="6">Membrane protein</fullName>
    </submittedName>
</protein>
<keyword evidence="7" id="KW-1185">Reference proteome</keyword>
<feature type="transmembrane region" description="Helical" evidence="5">
    <location>
        <begin position="67"/>
        <end position="84"/>
    </location>
</feature>
<dbReference type="AlphaFoldDB" id="A0A512BQL1"/>
<keyword evidence="2 5" id="KW-0812">Transmembrane</keyword>
<feature type="transmembrane region" description="Helical" evidence="5">
    <location>
        <begin position="116"/>
        <end position="142"/>
    </location>
</feature>
<accession>A0A512BQL1</accession>
<gene>
    <name evidence="6" type="ORF">MAE02_19080</name>
</gene>
<feature type="transmembrane region" description="Helical" evidence="5">
    <location>
        <begin position="40"/>
        <end position="60"/>
    </location>
</feature>
<proteinExistence type="predicted"/>
<keyword evidence="4 5" id="KW-0472">Membrane</keyword>
<sequence>MAAILVLAIVTVERLAELLIAKRNTRRLLEGGAFEAAPHHYPLIVALHAAWLGGLWFIAWDCPVNPGWLAIFALLQILRIWVLLTLGSRWTTRIIVVPGKALVRRGPYRLMSHPNYAVVVGEIAVLPLALGLPWYALVFTIMNGAVLAVRIRAENAALAEVARMARSPGDS</sequence>
<dbReference type="GO" id="GO:0016020">
    <property type="term" value="C:membrane"/>
    <property type="evidence" value="ECO:0007669"/>
    <property type="project" value="UniProtKB-SubCell"/>
</dbReference>
<comment type="caution">
    <text evidence="6">The sequence shown here is derived from an EMBL/GenBank/DDBJ whole genome shotgun (WGS) entry which is preliminary data.</text>
</comment>
<evidence type="ECO:0000256" key="3">
    <source>
        <dbReference type="ARBA" id="ARBA00022989"/>
    </source>
</evidence>
<reference evidence="6 7" key="1">
    <citation type="submission" date="2019-07" db="EMBL/GenBank/DDBJ databases">
        <title>Whole genome shotgun sequence of Microvirga aerophila NBRC 106136.</title>
        <authorList>
            <person name="Hosoyama A."/>
            <person name="Uohara A."/>
            <person name="Ohji S."/>
            <person name="Ichikawa N."/>
        </authorList>
    </citation>
    <scope>NUCLEOTIDE SEQUENCE [LARGE SCALE GENOMIC DNA]</scope>
    <source>
        <strain evidence="6 7">NBRC 106136</strain>
    </source>
</reference>
<dbReference type="RefSeq" id="WP_210207478.1">
    <property type="nucleotide sequence ID" value="NZ_BJYU01000020.1"/>
</dbReference>
<evidence type="ECO:0000256" key="4">
    <source>
        <dbReference type="ARBA" id="ARBA00023136"/>
    </source>
</evidence>
<name>A0A512BQL1_9HYPH</name>
<comment type="subcellular location">
    <subcellularLocation>
        <location evidence="1">Membrane</location>
        <topology evidence="1">Multi-pass membrane protein</topology>
    </subcellularLocation>
</comment>